<gene>
    <name evidence="1" type="ORF">GA0071312_1810</name>
</gene>
<dbReference type="EMBL" id="FMBM01000002">
    <property type="protein sequence ID" value="SCC80882.1"/>
    <property type="molecule type" value="Genomic_DNA"/>
</dbReference>
<dbReference type="Pfam" id="PF06089">
    <property type="entry name" value="Asparaginase_II"/>
    <property type="match status" value="1"/>
</dbReference>
<dbReference type="Proteomes" id="UP000182800">
    <property type="component" value="Unassembled WGS sequence"/>
</dbReference>
<name>A0ABY0K988_9HYPH</name>
<comment type="caution">
    <text evidence="1">The sequence shown here is derived from an EMBL/GenBank/DDBJ whole genome shotgun (WGS) entry which is preliminary data.</text>
</comment>
<organism evidence="1 2">
    <name type="scientific">Saliniramus fredricksonii</name>
    <dbReference type="NCBI Taxonomy" id="1653334"/>
    <lineage>
        <taxon>Bacteria</taxon>
        <taxon>Pseudomonadati</taxon>
        <taxon>Pseudomonadota</taxon>
        <taxon>Alphaproteobacteria</taxon>
        <taxon>Hyphomicrobiales</taxon>
        <taxon>Salinarimonadaceae</taxon>
        <taxon>Saliniramus</taxon>
    </lineage>
</organism>
<protein>
    <submittedName>
        <fullName evidence="1">L-asparaginase II</fullName>
    </submittedName>
</protein>
<proteinExistence type="predicted"/>
<evidence type="ECO:0000313" key="2">
    <source>
        <dbReference type="Proteomes" id="UP000182800"/>
    </source>
</evidence>
<dbReference type="PANTHER" id="PTHR42110">
    <property type="entry name" value="L-ASPARAGINASE, PUTATIVE (AFU_ORTHOLOGUE AFUA_3G11890)-RELATED"/>
    <property type="match status" value="1"/>
</dbReference>
<sequence length="341" mass="36043">MTDPVLIEVTRNGQVESRHCGMVAISDANGGLVAGIGDFARPVFPRSAVKALQALPLVASGLAEKLGLGAPEIALACASHSGEPAHVTTAQGMLARVGRDENCLECGAHWPMNQDAMRAMARRGETPHAGHNNCSGKHAGFVCLACAAGHDPAGYIDPDHPVQQQVRAALVRMTDTPHEPVNRGIDGCSIPTYAVPLESLARAFARFGSGERMPADYAQAARVIRNAVAQAPFMVAGTGRFDTRVMERFCDRVFMKTGAEGVYCATIPERGLGIAVKCADGTTRASEAIMARILSALLARDDDERAFLDDLAHAPLTNWNTITVGALRPADALNDALARIS</sequence>
<keyword evidence="2" id="KW-1185">Reference proteome</keyword>
<dbReference type="InterPro" id="IPR010349">
    <property type="entry name" value="Asparaginase_II"/>
</dbReference>
<evidence type="ECO:0000313" key="1">
    <source>
        <dbReference type="EMBL" id="SCC80882.1"/>
    </source>
</evidence>
<accession>A0ABY0K988</accession>
<reference evidence="1 2" key="1">
    <citation type="submission" date="2016-08" db="EMBL/GenBank/DDBJ databases">
        <authorList>
            <person name="Varghese N."/>
            <person name="Submissions Spin"/>
        </authorList>
    </citation>
    <scope>NUCLEOTIDE SEQUENCE [LARGE SCALE GENOMIC DNA]</scope>
    <source>
        <strain evidence="1 2">HL-109</strain>
    </source>
</reference>
<dbReference type="PANTHER" id="PTHR42110:SF1">
    <property type="entry name" value="L-ASPARAGINASE, PUTATIVE (AFU_ORTHOLOGUE AFUA_3G11890)-RELATED"/>
    <property type="match status" value="1"/>
</dbReference>